<dbReference type="Gene3D" id="3.40.50.150">
    <property type="entry name" value="Vaccinia Virus protein VP39"/>
    <property type="match status" value="1"/>
</dbReference>
<dbReference type="SUPFAM" id="SSF53335">
    <property type="entry name" value="S-adenosyl-L-methionine-dependent methyltransferases"/>
    <property type="match status" value="1"/>
</dbReference>
<keyword evidence="1" id="KW-0489">Methyltransferase</keyword>
<dbReference type="Pfam" id="PF12692">
    <property type="entry name" value="Methyltransf_17"/>
    <property type="match status" value="1"/>
</dbReference>
<dbReference type="InterPro" id="IPR025690">
    <property type="entry name" value="Methyltransf_put"/>
</dbReference>
<dbReference type="GO" id="GO:0032259">
    <property type="term" value="P:methylation"/>
    <property type="evidence" value="ECO:0007669"/>
    <property type="project" value="UniProtKB-KW"/>
</dbReference>
<dbReference type="EMBL" id="JAJOZR010000005">
    <property type="protein sequence ID" value="MCD7109225.1"/>
    <property type="molecule type" value="Genomic_DNA"/>
</dbReference>
<comment type="caution">
    <text evidence="1">The sequence shown here is derived from an EMBL/GenBank/DDBJ whole genome shotgun (WGS) entry which is preliminary data.</text>
</comment>
<sequence>MSRLDSFIARLLAQRAILNHIREDMVLPGAGAVLEIGLGNGRTYDHIREIFPGRRIIAFDRAVGSHPKSTPDAGDLVLGEISQTLKAVAGLQVAFAHADIGTAYPEVDAETKRWLPQALADALASGGIVASGLPLDHADLAPLPVPEGIDPRRYYLYRRR</sequence>
<gene>
    <name evidence="1" type="ORF">LRX75_09220</name>
</gene>
<dbReference type="GO" id="GO:0008168">
    <property type="term" value="F:methyltransferase activity"/>
    <property type="evidence" value="ECO:0007669"/>
    <property type="project" value="UniProtKB-KW"/>
</dbReference>
<accession>A0A9X1T101</accession>
<keyword evidence="1" id="KW-0808">Transferase</keyword>
<organism evidence="1 2">
    <name type="scientific">Rhizobium quercicola</name>
    <dbReference type="NCBI Taxonomy" id="2901226"/>
    <lineage>
        <taxon>Bacteria</taxon>
        <taxon>Pseudomonadati</taxon>
        <taxon>Pseudomonadota</taxon>
        <taxon>Alphaproteobacteria</taxon>
        <taxon>Hyphomicrobiales</taxon>
        <taxon>Rhizobiaceae</taxon>
        <taxon>Rhizobium/Agrobacterium group</taxon>
        <taxon>Rhizobium</taxon>
    </lineage>
</organism>
<evidence type="ECO:0000313" key="2">
    <source>
        <dbReference type="Proteomes" id="UP001139089"/>
    </source>
</evidence>
<proteinExistence type="predicted"/>
<protein>
    <submittedName>
        <fullName evidence="1">Class I SAM-dependent methyltransferase</fullName>
    </submittedName>
</protein>
<name>A0A9X1T101_9HYPH</name>
<evidence type="ECO:0000313" key="1">
    <source>
        <dbReference type="EMBL" id="MCD7109225.1"/>
    </source>
</evidence>
<reference evidence="1" key="1">
    <citation type="submission" date="2021-12" db="EMBL/GenBank/DDBJ databases">
        <authorList>
            <person name="Li Y."/>
        </authorList>
    </citation>
    <scope>NUCLEOTIDE SEQUENCE</scope>
    <source>
        <strain evidence="1">DKSPLA3</strain>
    </source>
</reference>
<dbReference type="InterPro" id="IPR029063">
    <property type="entry name" value="SAM-dependent_MTases_sf"/>
</dbReference>
<dbReference type="AlphaFoldDB" id="A0A9X1T101"/>
<keyword evidence="2" id="KW-1185">Reference proteome</keyword>
<dbReference type="RefSeq" id="WP_231813670.1">
    <property type="nucleotide sequence ID" value="NZ_JAJOZR010000005.1"/>
</dbReference>
<dbReference type="Proteomes" id="UP001139089">
    <property type="component" value="Unassembled WGS sequence"/>
</dbReference>